<reference evidence="2" key="1">
    <citation type="journal article" date="2022" name="Mol. Ecol. Resour.">
        <title>The genomes of chicory, endive, great burdock and yacon provide insights into Asteraceae palaeo-polyploidization history and plant inulin production.</title>
        <authorList>
            <person name="Fan W."/>
            <person name="Wang S."/>
            <person name="Wang H."/>
            <person name="Wang A."/>
            <person name="Jiang F."/>
            <person name="Liu H."/>
            <person name="Zhao H."/>
            <person name="Xu D."/>
            <person name="Zhang Y."/>
        </authorList>
    </citation>
    <scope>NUCLEOTIDE SEQUENCE [LARGE SCALE GENOMIC DNA]</scope>
    <source>
        <strain evidence="2">cv. Punajuju</strain>
    </source>
</reference>
<organism evidence="1 2">
    <name type="scientific">Cichorium intybus</name>
    <name type="common">Chicory</name>
    <dbReference type="NCBI Taxonomy" id="13427"/>
    <lineage>
        <taxon>Eukaryota</taxon>
        <taxon>Viridiplantae</taxon>
        <taxon>Streptophyta</taxon>
        <taxon>Embryophyta</taxon>
        <taxon>Tracheophyta</taxon>
        <taxon>Spermatophyta</taxon>
        <taxon>Magnoliopsida</taxon>
        <taxon>eudicotyledons</taxon>
        <taxon>Gunneridae</taxon>
        <taxon>Pentapetalae</taxon>
        <taxon>asterids</taxon>
        <taxon>campanulids</taxon>
        <taxon>Asterales</taxon>
        <taxon>Asteraceae</taxon>
        <taxon>Cichorioideae</taxon>
        <taxon>Cichorieae</taxon>
        <taxon>Cichoriinae</taxon>
        <taxon>Cichorium</taxon>
    </lineage>
</organism>
<reference evidence="1 2" key="2">
    <citation type="journal article" date="2022" name="Mol. Ecol. Resour.">
        <title>The genomes of chicory, endive, great burdock and yacon provide insights into Asteraceae paleo-polyploidization history and plant inulin production.</title>
        <authorList>
            <person name="Fan W."/>
            <person name="Wang S."/>
            <person name="Wang H."/>
            <person name="Wang A."/>
            <person name="Jiang F."/>
            <person name="Liu H."/>
            <person name="Zhao H."/>
            <person name="Xu D."/>
            <person name="Zhang Y."/>
        </authorList>
    </citation>
    <scope>NUCLEOTIDE SEQUENCE [LARGE SCALE GENOMIC DNA]</scope>
    <source>
        <strain evidence="2">cv. Punajuju</strain>
        <tissue evidence="1">Leaves</tissue>
    </source>
</reference>
<keyword evidence="2" id="KW-1185">Reference proteome</keyword>
<comment type="caution">
    <text evidence="1">The sequence shown here is derived from an EMBL/GenBank/DDBJ whole genome shotgun (WGS) entry which is preliminary data.</text>
</comment>
<dbReference type="EMBL" id="CM042011">
    <property type="protein sequence ID" value="KAI3768024.1"/>
    <property type="molecule type" value="Genomic_DNA"/>
</dbReference>
<proteinExistence type="predicted"/>
<protein>
    <submittedName>
        <fullName evidence="1">Uncharacterized protein</fullName>
    </submittedName>
</protein>
<evidence type="ECO:0000313" key="2">
    <source>
        <dbReference type="Proteomes" id="UP001055811"/>
    </source>
</evidence>
<evidence type="ECO:0000313" key="1">
    <source>
        <dbReference type="EMBL" id="KAI3768024.1"/>
    </source>
</evidence>
<accession>A0ACB9F9N6</accession>
<name>A0ACB9F9N6_CICIN</name>
<sequence length="77" mass="9005">MAILLMSGWTCMTILKKWEGILFVAHTQINLTNIADCGLTKKLKIYWLTIWVLKQQDVYNSTPRNSIRILLLKVLER</sequence>
<gene>
    <name evidence="1" type="ORF">L2E82_18455</name>
</gene>
<dbReference type="Proteomes" id="UP001055811">
    <property type="component" value="Linkage Group LG03"/>
</dbReference>